<protein>
    <recommendedName>
        <fullName evidence="4">Secreted protein</fullName>
    </recommendedName>
</protein>
<accession>G3HKG7</accession>
<dbReference type="InParanoid" id="G3HKG7"/>
<evidence type="ECO:0000313" key="3">
    <source>
        <dbReference type="Proteomes" id="UP000001075"/>
    </source>
</evidence>
<keyword evidence="1" id="KW-0732">Signal</keyword>
<feature type="signal peptide" evidence="1">
    <location>
        <begin position="1"/>
        <end position="15"/>
    </location>
</feature>
<gene>
    <name evidence="2" type="ORF">I79_011187</name>
</gene>
<dbReference type="EMBL" id="JH000460">
    <property type="protein sequence ID" value="EGW04046.1"/>
    <property type="molecule type" value="Genomic_DNA"/>
</dbReference>
<organism evidence="2 3">
    <name type="scientific">Cricetulus griseus</name>
    <name type="common">Chinese hamster</name>
    <name type="synonym">Cricetulus barabensis griseus</name>
    <dbReference type="NCBI Taxonomy" id="10029"/>
    <lineage>
        <taxon>Eukaryota</taxon>
        <taxon>Metazoa</taxon>
        <taxon>Chordata</taxon>
        <taxon>Craniata</taxon>
        <taxon>Vertebrata</taxon>
        <taxon>Euteleostomi</taxon>
        <taxon>Mammalia</taxon>
        <taxon>Eutheria</taxon>
        <taxon>Euarchontoglires</taxon>
        <taxon>Glires</taxon>
        <taxon>Rodentia</taxon>
        <taxon>Myomorpha</taxon>
        <taxon>Muroidea</taxon>
        <taxon>Cricetidae</taxon>
        <taxon>Cricetinae</taxon>
        <taxon>Cricetulus</taxon>
    </lineage>
</organism>
<reference evidence="3" key="1">
    <citation type="journal article" date="2011" name="Nat. Biotechnol.">
        <title>The genomic sequence of the Chinese hamster ovary (CHO)-K1 cell line.</title>
        <authorList>
            <person name="Xu X."/>
            <person name="Nagarajan H."/>
            <person name="Lewis N.E."/>
            <person name="Pan S."/>
            <person name="Cai Z."/>
            <person name="Liu X."/>
            <person name="Chen W."/>
            <person name="Xie M."/>
            <person name="Wang W."/>
            <person name="Hammond S."/>
            <person name="Andersen M.R."/>
            <person name="Neff N."/>
            <person name="Passarelli B."/>
            <person name="Koh W."/>
            <person name="Fan H.C."/>
            <person name="Wang J."/>
            <person name="Gui Y."/>
            <person name="Lee K.H."/>
            <person name="Betenbaugh M.J."/>
            <person name="Quake S.R."/>
            <person name="Famili I."/>
            <person name="Palsson B.O."/>
            <person name="Wang J."/>
        </authorList>
    </citation>
    <scope>NUCLEOTIDE SEQUENCE [LARGE SCALE GENOMIC DNA]</scope>
    <source>
        <strain evidence="3">CHO K1 cell line</strain>
    </source>
</reference>
<evidence type="ECO:0000313" key="2">
    <source>
        <dbReference type="EMBL" id="EGW04046.1"/>
    </source>
</evidence>
<feature type="chain" id="PRO_5012429405" description="Secreted protein" evidence="1">
    <location>
        <begin position="16"/>
        <end position="66"/>
    </location>
</feature>
<evidence type="ECO:0008006" key="4">
    <source>
        <dbReference type="Google" id="ProtNLM"/>
    </source>
</evidence>
<dbReference type="AlphaFoldDB" id="G3HKG7"/>
<evidence type="ECO:0000256" key="1">
    <source>
        <dbReference type="SAM" id="SignalP"/>
    </source>
</evidence>
<name>G3HKG7_CRIGR</name>
<proteinExistence type="predicted"/>
<sequence>MTCAWPFLFSPPVSCFPLPLLSLLSWILYGAALRHDVLACLKSTVVEPDALGLKTLKQGQNKYFLL</sequence>
<dbReference type="Proteomes" id="UP000001075">
    <property type="component" value="Unassembled WGS sequence"/>
</dbReference>